<reference evidence="5 6" key="1">
    <citation type="journal article" date="2018" name="Arch. Microbiol.">
        <title>New insights into the metabolic potential of the phototrophic purple bacterium Rhodopila globiformis DSM 161(T) from its draft genome sequence and evidence for a vanadium-dependent nitrogenase.</title>
        <authorList>
            <person name="Imhoff J.F."/>
            <person name="Rahn T."/>
            <person name="Kunzel S."/>
            <person name="Neulinger S.C."/>
        </authorList>
    </citation>
    <scope>NUCLEOTIDE SEQUENCE [LARGE SCALE GENOMIC DNA]</scope>
    <source>
        <strain evidence="5 6">DSM 161</strain>
    </source>
</reference>
<comment type="function">
    <text evidence="4">Transfers a succinyl group from succinyl-CoA to L-homoserine, forming succinyl-L-homoserine.</text>
</comment>
<evidence type="ECO:0000256" key="4">
    <source>
        <dbReference type="HAMAP-Rule" id="MF_00295"/>
    </source>
</evidence>
<dbReference type="OrthoDB" id="9772423at2"/>
<evidence type="ECO:0000256" key="1">
    <source>
        <dbReference type="ARBA" id="ARBA00022605"/>
    </source>
</evidence>
<dbReference type="Pfam" id="PF04204">
    <property type="entry name" value="HTS"/>
    <property type="match status" value="1"/>
</dbReference>
<dbReference type="HAMAP" id="MF_00295">
    <property type="entry name" value="MetA_acyltransf"/>
    <property type="match status" value="1"/>
</dbReference>
<keyword evidence="1 4" id="KW-0028">Amino-acid biosynthesis</keyword>
<comment type="caution">
    <text evidence="5">The sequence shown here is derived from an EMBL/GenBank/DDBJ whole genome shotgun (WGS) entry which is preliminary data.</text>
</comment>
<feature type="active site" description="Acyl-thioester intermediate" evidence="4">
    <location>
        <position position="103"/>
    </location>
</feature>
<dbReference type="SUPFAM" id="SSF52317">
    <property type="entry name" value="Class I glutamine amidotransferase-like"/>
    <property type="match status" value="1"/>
</dbReference>
<dbReference type="GO" id="GO:0008899">
    <property type="term" value="F:homoserine O-succinyltransferase activity"/>
    <property type="evidence" value="ECO:0007669"/>
    <property type="project" value="UniProtKB-EC"/>
</dbReference>
<keyword evidence="3 4" id="KW-0012">Acyltransferase</keyword>
<dbReference type="Gene3D" id="3.40.50.880">
    <property type="match status" value="1"/>
</dbReference>
<keyword evidence="4" id="KW-0486">Methionine biosynthesis</keyword>
<feature type="binding site" evidence="4">
    <location>
        <position position="152"/>
    </location>
    <ligand>
        <name>substrate</name>
    </ligand>
</feature>
<comment type="caution">
    <text evidence="4">Lacks conserved residue(s) required for the propagation of feature annotation.</text>
</comment>
<feature type="binding site" evidence="4">
    <location>
        <position position="210"/>
    </location>
    <ligand>
        <name>substrate</name>
    </ligand>
</feature>
<feature type="site" description="Important for acyl-CoA specificity" evidence="4">
    <location>
        <position position="104"/>
    </location>
</feature>
<dbReference type="InterPro" id="IPR029062">
    <property type="entry name" value="Class_I_gatase-like"/>
</dbReference>
<dbReference type="PANTHER" id="PTHR20919">
    <property type="entry name" value="HOMOSERINE O-SUCCINYLTRANSFERASE"/>
    <property type="match status" value="1"/>
</dbReference>
<comment type="similarity">
    <text evidence="4">Belongs to the MetA family.</text>
</comment>
<feature type="site" description="Important for substrate specificity" evidence="4">
    <location>
        <position position="152"/>
    </location>
</feature>
<dbReference type="PANTHER" id="PTHR20919:SF0">
    <property type="entry name" value="HOMOSERINE O-SUCCINYLTRANSFERASE"/>
    <property type="match status" value="1"/>
</dbReference>
<proteinExistence type="inferred from homology"/>
<keyword evidence="4" id="KW-0963">Cytoplasm</keyword>
<evidence type="ECO:0000256" key="3">
    <source>
        <dbReference type="ARBA" id="ARBA00023315"/>
    </source>
</evidence>
<dbReference type="RefSeq" id="WP_104519045.1">
    <property type="nucleotide sequence ID" value="NZ_NHRY01000121.1"/>
</dbReference>
<keyword evidence="2 4" id="KW-0808">Transferase</keyword>
<dbReference type="EMBL" id="NHRY01000121">
    <property type="protein sequence ID" value="PPQ34262.1"/>
    <property type="molecule type" value="Genomic_DNA"/>
</dbReference>
<evidence type="ECO:0000256" key="2">
    <source>
        <dbReference type="ARBA" id="ARBA00022679"/>
    </source>
</evidence>
<dbReference type="GO" id="GO:0009086">
    <property type="term" value="P:methionine biosynthetic process"/>
    <property type="evidence" value="ECO:0007669"/>
    <property type="project" value="UniProtKB-UniRule"/>
</dbReference>
<accession>A0A2S6NHZ2</accession>
<organism evidence="5 6">
    <name type="scientific">Rhodopila globiformis</name>
    <name type="common">Rhodopseudomonas globiformis</name>
    <dbReference type="NCBI Taxonomy" id="1071"/>
    <lineage>
        <taxon>Bacteria</taxon>
        <taxon>Pseudomonadati</taxon>
        <taxon>Pseudomonadota</taxon>
        <taxon>Alphaproteobacteria</taxon>
        <taxon>Acetobacterales</taxon>
        <taxon>Acetobacteraceae</taxon>
        <taxon>Rhodopila</taxon>
    </lineage>
</organism>
<feature type="active site" evidence="4">
    <location>
        <position position="198"/>
    </location>
</feature>
<dbReference type="InterPro" id="IPR033752">
    <property type="entry name" value="MetA_family"/>
</dbReference>
<name>A0A2S6NHZ2_RHOGL</name>
<comment type="catalytic activity">
    <reaction evidence="4">
        <text>L-homoserine + succinyl-CoA = O-succinyl-L-homoserine + CoA</text>
        <dbReference type="Rhea" id="RHEA:22008"/>
        <dbReference type="ChEBI" id="CHEBI:57287"/>
        <dbReference type="ChEBI" id="CHEBI:57292"/>
        <dbReference type="ChEBI" id="CHEBI:57476"/>
        <dbReference type="ChEBI" id="CHEBI:57661"/>
        <dbReference type="EC" id="2.3.1.46"/>
    </reaction>
</comment>
<comment type="subcellular location">
    <subcellularLocation>
        <location evidence="4">Cytoplasm</location>
    </subcellularLocation>
</comment>
<sequence length="300" mass="33983">MLTIGLVNNMPPAAIESTERQFREVLNTAAMDMPLRLRWFRLAGLRPAGYEPMQALWDSRLDGLIITGTEPKAATLPEEPVWPLLTRLIDWAAENTVSTIFSCLAAHAAVQYLDGVERQPHAEKIFGVFQSHKLTEHPLLRDTPETWHVPHSRWNDLPEQALREQGYDVLTRSNDAGVDLFTKQVSKSLFFFIQTHPEYFPVSLLREWWRDVQRFRNKQQDRLPSVPRNYIDEQRAAAALVLEDAAEARELLETSIVPGDWRPVAVQLYNNWLLHLQQGAALAGMVVQSGNHAPGPAVAG</sequence>
<dbReference type="Proteomes" id="UP000239724">
    <property type="component" value="Unassembled WGS sequence"/>
</dbReference>
<feature type="active site" description="Proton acceptor" evidence="4">
    <location>
        <position position="196"/>
    </location>
</feature>
<evidence type="ECO:0000313" key="5">
    <source>
        <dbReference type="EMBL" id="PPQ34262.1"/>
    </source>
</evidence>
<dbReference type="AlphaFoldDB" id="A0A2S6NHZ2"/>
<dbReference type="UniPathway" id="UPA00051">
    <property type="reaction ID" value="UER00075"/>
</dbReference>
<evidence type="ECO:0000313" key="6">
    <source>
        <dbReference type="Proteomes" id="UP000239724"/>
    </source>
</evidence>
<protein>
    <recommendedName>
        <fullName evidence="4">Homoserine O-succinyltransferase</fullName>
        <shortName evidence="4">HST</shortName>
        <ecNumber evidence="4">2.3.1.46</ecNumber>
    </recommendedName>
    <alternativeName>
        <fullName evidence="4">Homoserine transsuccinylase</fullName>
        <shortName evidence="4">HTS</shortName>
    </alternativeName>
</protein>
<dbReference type="GO" id="GO:0005737">
    <property type="term" value="C:cytoplasm"/>
    <property type="evidence" value="ECO:0007669"/>
    <property type="project" value="UniProtKB-SubCell"/>
</dbReference>
<gene>
    <name evidence="4" type="primary">metAS</name>
    <name evidence="5" type="ORF">CCS01_11740</name>
</gene>
<feature type="site" description="Important for acyl-CoA specificity" evidence="4">
    <location>
        <position position="70"/>
    </location>
</feature>
<comment type="pathway">
    <text evidence="4">Amino-acid biosynthesis; L-methionine biosynthesis via de novo pathway; O-succinyl-L-homoserine from L-homoserine: step 1/1.</text>
</comment>
<feature type="binding site" evidence="4">
    <location>
        <position position="124"/>
    </location>
    <ligand>
        <name>substrate</name>
    </ligand>
</feature>
<keyword evidence="6" id="KW-1185">Reference proteome</keyword>
<dbReference type="GO" id="GO:0004414">
    <property type="term" value="F:homoserine O-acetyltransferase activity"/>
    <property type="evidence" value="ECO:0007669"/>
    <property type="project" value="UniProtKB-UniRule"/>
</dbReference>
<dbReference type="EC" id="2.3.1.46" evidence="4"/>